<proteinExistence type="predicted"/>
<feature type="transmembrane region" description="Helical" evidence="1">
    <location>
        <begin position="46"/>
        <end position="68"/>
    </location>
</feature>
<evidence type="ECO:0000313" key="3">
    <source>
        <dbReference type="Proteomes" id="UP000307507"/>
    </source>
</evidence>
<reference evidence="2 3" key="1">
    <citation type="submission" date="2019-04" db="EMBL/GenBank/DDBJ databases">
        <title>Flavobacterium sp. nov. isolated from construction timber.</title>
        <authorList>
            <person name="Lin S.-Y."/>
            <person name="Chang C.-T."/>
            <person name="Young C.-C."/>
        </authorList>
    </citation>
    <scope>NUCLEOTIDE SEQUENCE [LARGE SCALE GENOMIC DNA]</scope>
    <source>
        <strain evidence="2 3">CC-CTC003</strain>
    </source>
</reference>
<evidence type="ECO:0008006" key="4">
    <source>
        <dbReference type="Google" id="ProtNLM"/>
    </source>
</evidence>
<keyword evidence="1" id="KW-0812">Transmembrane</keyword>
<keyword evidence="3" id="KW-1185">Reference proteome</keyword>
<keyword evidence="1" id="KW-1133">Transmembrane helix</keyword>
<dbReference type="Proteomes" id="UP000307507">
    <property type="component" value="Unassembled WGS sequence"/>
</dbReference>
<name>A0A4S3ZSS4_9FLAO</name>
<evidence type="ECO:0000313" key="2">
    <source>
        <dbReference type="EMBL" id="THF48731.1"/>
    </source>
</evidence>
<evidence type="ECO:0000256" key="1">
    <source>
        <dbReference type="SAM" id="Phobius"/>
    </source>
</evidence>
<feature type="transmembrane region" description="Helical" evidence="1">
    <location>
        <begin position="80"/>
        <end position="99"/>
    </location>
</feature>
<accession>A0A4S3ZSS4</accession>
<dbReference type="EMBL" id="SSNZ01000007">
    <property type="protein sequence ID" value="THF48731.1"/>
    <property type="molecule type" value="Genomic_DNA"/>
</dbReference>
<keyword evidence="1" id="KW-0472">Membrane</keyword>
<sequence>MLLAVLLLCLLLMVFQDWKSRMIHVALPVVVFVLSMLQIKQDYNATVWSITAYNVAFFGITFVGLVAYMSWKNKGFLNPFEHYFGLGDLLFYLSITPLFLLKNYVVYFIGSMFFSILLQLTLKKRMKHQTVPLAGFASLLLVVLILKDLFLNVYKITLINKI</sequence>
<feature type="transmembrane region" description="Helical" evidence="1">
    <location>
        <begin position="105"/>
        <end position="122"/>
    </location>
</feature>
<feature type="transmembrane region" description="Helical" evidence="1">
    <location>
        <begin position="134"/>
        <end position="154"/>
    </location>
</feature>
<dbReference type="RefSeq" id="WP_136403724.1">
    <property type="nucleotide sequence ID" value="NZ_SSNZ01000007.1"/>
</dbReference>
<protein>
    <recommendedName>
        <fullName evidence="4">Prepilin type IV endopeptidase peptidase domain-containing protein</fullName>
    </recommendedName>
</protein>
<dbReference type="OrthoDB" id="1161290at2"/>
<comment type="caution">
    <text evidence="2">The sequence shown here is derived from an EMBL/GenBank/DDBJ whole genome shotgun (WGS) entry which is preliminary data.</text>
</comment>
<dbReference type="AlphaFoldDB" id="A0A4S3ZSS4"/>
<organism evidence="2 3">
    <name type="scientific">Flavobacterium supellecticarium</name>
    <dbReference type="NCBI Taxonomy" id="2565924"/>
    <lineage>
        <taxon>Bacteria</taxon>
        <taxon>Pseudomonadati</taxon>
        <taxon>Bacteroidota</taxon>
        <taxon>Flavobacteriia</taxon>
        <taxon>Flavobacteriales</taxon>
        <taxon>Flavobacteriaceae</taxon>
        <taxon>Flavobacterium</taxon>
    </lineage>
</organism>
<gene>
    <name evidence="2" type="ORF">E6C50_13315</name>
</gene>